<dbReference type="GO" id="GO:0005886">
    <property type="term" value="C:plasma membrane"/>
    <property type="evidence" value="ECO:0007669"/>
    <property type="project" value="UniProtKB-SubCell"/>
</dbReference>
<comment type="similarity">
    <text evidence="2 10">Belongs to the GSP M family.</text>
</comment>
<evidence type="ECO:0000256" key="1">
    <source>
        <dbReference type="ARBA" id="ARBA00004377"/>
    </source>
</evidence>
<organism evidence="12 13">
    <name type="scientific">Sulfurifustis variabilis</name>
    <dbReference type="NCBI Taxonomy" id="1675686"/>
    <lineage>
        <taxon>Bacteria</taxon>
        <taxon>Pseudomonadati</taxon>
        <taxon>Pseudomonadota</taxon>
        <taxon>Gammaproteobacteria</taxon>
        <taxon>Acidiferrobacterales</taxon>
        <taxon>Acidiferrobacteraceae</taxon>
        <taxon>Sulfurifustis</taxon>
    </lineage>
</organism>
<evidence type="ECO:0000256" key="3">
    <source>
        <dbReference type="ARBA" id="ARBA00022448"/>
    </source>
</evidence>
<keyword evidence="9 10" id="KW-0472">Membrane</keyword>
<dbReference type="InterPro" id="IPR007690">
    <property type="entry name" value="T2SS_GspM"/>
</dbReference>
<dbReference type="EMBL" id="AP014936">
    <property type="protein sequence ID" value="BAU48191.1"/>
    <property type="molecule type" value="Genomic_DNA"/>
</dbReference>
<reference evidence="12 13" key="1">
    <citation type="submission" date="2015-08" db="EMBL/GenBank/DDBJ databases">
        <title>Complete genome sequence of Sulfurifustis variabilis.</title>
        <authorList>
            <person name="Miura A."/>
            <person name="Kojima H."/>
            <person name="Fukui M."/>
        </authorList>
    </citation>
    <scope>NUCLEOTIDE SEQUENCE [LARGE SCALE GENOMIC DNA]</scope>
    <source>
        <strain evidence="13">skN76</strain>
    </source>
</reference>
<dbReference type="AlphaFoldDB" id="A0A1B4VBP5"/>
<keyword evidence="8 11" id="KW-1133">Transmembrane helix</keyword>
<evidence type="ECO:0000313" key="13">
    <source>
        <dbReference type="Proteomes" id="UP000218899"/>
    </source>
</evidence>
<evidence type="ECO:0000313" key="12">
    <source>
        <dbReference type="EMBL" id="BAU48191.1"/>
    </source>
</evidence>
<keyword evidence="4 10" id="KW-1003">Cell membrane</keyword>
<evidence type="ECO:0000256" key="11">
    <source>
        <dbReference type="SAM" id="Phobius"/>
    </source>
</evidence>
<evidence type="ECO:0000256" key="8">
    <source>
        <dbReference type="ARBA" id="ARBA00022989"/>
    </source>
</evidence>
<name>A0A1B4VBP5_9GAMM</name>
<dbReference type="GO" id="GO:0015628">
    <property type="term" value="P:protein secretion by the type II secretion system"/>
    <property type="evidence" value="ECO:0007669"/>
    <property type="project" value="InterPro"/>
</dbReference>
<keyword evidence="5 10" id="KW-0997">Cell inner membrane</keyword>
<keyword evidence="3 10" id="KW-0813">Transport</keyword>
<evidence type="ECO:0000256" key="9">
    <source>
        <dbReference type="ARBA" id="ARBA00023136"/>
    </source>
</evidence>
<dbReference type="GO" id="GO:0015627">
    <property type="term" value="C:type II protein secretion system complex"/>
    <property type="evidence" value="ECO:0007669"/>
    <property type="project" value="InterPro"/>
</dbReference>
<dbReference type="SUPFAM" id="SSF103054">
    <property type="entry name" value="General secretion pathway protein M, EpsM"/>
    <property type="match status" value="1"/>
</dbReference>
<comment type="subcellular location">
    <subcellularLocation>
        <location evidence="1">Cell inner membrane</location>
        <topology evidence="1">Single-pass membrane protein</topology>
    </subcellularLocation>
</comment>
<dbReference type="Pfam" id="PF04612">
    <property type="entry name" value="T2SSM"/>
    <property type="match status" value="1"/>
</dbReference>
<evidence type="ECO:0000256" key="7">
    <source>
        <dbReference type="ARBA" id="ARBA00022927"/>
    </source>
</evidence>
<accession>A0A1B4VBP5</accession>
<feature type="transmembrane region" description="Helical" evidence="11">
    <location>
        <begin position="22"/>
        <end position="42"/>
    </location>
</feature>
<keyword evidence="13" id="KW-1185">Reference proteome</keyword>
<gene>
    <name evidence="12" type="ORF">SVA_1631</name>
</gene>
<dbReference type="OrthoDB" id="6624834at2"/>
<evidence type="ECO:0000256" key="10">
    <source>
        <dbReference type="PIRNR" id="PIRNR006291"/>
    </source>
</evidence>
<evidence type="ECO:0000256" key="4">
    <source>
        <dbReference type="ARBA" id="ARBA00022475"/>
    </source>
</evidence>
<protein>
    <recommendedName>
        <fullName evidence="10">Type II secretion system protein M</fullName>
        <shortName evidence="10">T2SS protein M</shortName>
    </recommendedName>
    <alternativeName>
        <fullName evidence="10">General secretion pathway protein M</fullName>
    </alternativeName>
</protein>
<dbReference type="RefSeq" id="WP_096460730.1">
    <property type="nucleotide sequence ID" value="NZ_AP014936.1"/>
</dbReference>
<sequence>MTLTRIEPALALWRGLQPRERLLVGGAGVFILAVLVYTLLWAPLQRNLEHLRAAVPKEHEQLVWMRTQVSQAQRLRGGAPSSGTATGGLLSFIEQSAQAYGVKAGLKRVEPDGANGARVALDGVSFNSLVGWLANLQKQGSVRVENATVEPQPASGIVNARLVLRGSGA</sequence>
<evidence type="ECO:0000256" key="6">
    <source>
        <dbReference type="ARBA" id="ARBA00022692"/>
    </source>
</evidence>
<dbReference type="PIRSF" id="PIRSF006291">
    <property type="entry name" value="GspM"/>
    <property type="match status" value="1"/>
</dbReference>
<dbReference type="InterPro" id="IPR023229">
    <property type="entry name" value="T2SS_M_periplasmic_sf"/>
</dbReference>
<evidence type="ECO:0000256" key="2">
    <source>
        <dbReference type="ARBA" id="ARBA00010637"/>
    </source>
</evidence>
<dbReference type="Proteomes" id="UP000218899">
    <property type="component" value="Chromosome"/>
</dbReference>
<comment type="function">
    <text evidence="10">Inner membrane component of the type II secretion system required for the energy-dependent secretion of extracellular factors such as proteases and toxins from the periplasm.</text>
</comment>
<dbReference type="KEGG" id="sva:SVA_1631"/>
<evidence type="ECO:0000256" key="5">
    <source>
        <dbReference type="ARBA" id="ARBA00022519"/>
    </source>
</evidence>
<dbReference type="Gene3D" id="3.30.1360.100">
    <property type="entry name" value="General secretion pathway protein M, EpsM"/>
    <property type="match status" value="1"/>
</dbReference>
<proteinExistence type="inferred from homology"/>
<keyword evidence="7 10" id="KW-0653">Protein transport</keyword>
<keyword evidence="6 11" id="KW-0812">Transmembrane</keyword>